<dbReference type="Gene3D" id="3.30.2310.20">
    <property type="entry name" value="RelE-like"/>
    <property type="match status" value="1"/>
</dbReference>
<dbReference type="Pfam" id="PF05016">
    <property type="entry name" value="ParE_toxin"/>
    <property type="match status" value="1"/>
</dbReference>
<dbReference type="PANTHER" id="PTHR35601">
    <property type="entry name" value="TOXIN RELE"/>
    <property type="match status" value="1"/>
</dbReference>
<dbReference type="EMBL" id="LNQR01000061">
    <property type="protein sequence ID" value="KWT85466.1"/>
    <property type="molecule type" value="Genomic_DNA"/>
</dbReference>
<sequence>MAYELNVLPKAIKALAELDPSMAKRITDKLRWLSKNIEDLTPLPLSGNLAGLYKLYIGVYRAVYSIDHNSKIVTVHKVGHRKDVYD</sequence>
<dbReference type="RefSeq" id="WP_236861618.1">
    <property type="nucleotide sequence ID" value="NZ_LNQR01000061.1"/>
</dbReference>
<dbReference type="InterPro" id="IPR035093">
    <property type="entry name" value="RelE/ParE_toxin_dom_sf"/>
</dbReference>
<gene>
    <name evidence="3" type="ORF">ASN18_1718</name>
</gene>
<proteinExistence type="inferred from homology"/>
<accession>A0ABR5SJI4</accession>
<keyword evidence="4" id="KW-1185">Reference proteome</keyword>
<keyword evidence="2" id="KW-1277">Toxin-antitoxin system</keyword>
<name>A0ABR5SJI4_9BACT</name>
<organism evidence="3 4">
    <name type="scientific">Candidatus Magnetominusculus xianensis</name>
    <dbReference type="NCBI Taxonomy" id="1748249"/>
    <lineage>
        <taxon>Bacteria</taxon>
        <taxon>Pseudomonadati</taxon>
        <taxon>Nitrospirota</taxon>
        <taxon>Nitrospiria</taxon>
        <taxon>Nitrospirales</taxon>
        <taxon>Nitrospiraceae</taxon>
        <taxon>Candidatus Magnetominusculus</taxon>
    </lineage>
</organism>
<evidence type="ECO:0000256" key="2">
    <source>
        <dbReference type="ARBA" id="ARBA00022649"/>
    </source>
</evidence>
<protein>
    <submittedName>
        <fullName evidence="3">RelE/StbE family addiction module toxin</fullName>
    </submittedName>
</protein>
<dbReference type="SUPFAM" id="SSF143011">
    <property type="entry name" value="RelE-like"/>
    <property type="match status" value="1"/>
</dbReference>
<evidence type="ECO:0000313" key="3">
    <source>
        <dbReference type="EMBL" id="KWT85466.1"/>
    </source>
</evidence>
<reference evidence="3 4" key="1">
    <citation type="submission" date="2015-11" db="EMBL/GenBank/DDBJ databases">
        <authorList>
            <person name="Lin W."/>
        </authorList>
    </citation>
    <scope>NUCLEOTIDE SEQUENCE [LARGE SCALE GENOMIC DNA]</scope>
    <source>
        <strain evidence="3 4">HCH-1</strain>
    </source>
</reference>
<comment type="caution">
    <text evidence="3">The sequence shown here is derived from an EMBL/GenBank/DDBJ whole genome shotgun (WGS) entry which is preliminary data.</text>
</comment>
<dbReference type="Proteomes" id="UP000060487">
    <property type="component" value="Unassembled WGS sequence"/>
</dbReference>
<comment type="similarity">
    <text evidence="1">Belongs to the RelE toxin family.</text>
</comment>
<dbReference type="InterPro" id="IPR007712">
    <property type="entry name" value="RelE/ParE_toxin"/>
</dbReference>
<evidence type="ECO:0000313" key="4">
    <source>
        <dbReference type="Proteomes" id="UP000060487"/>
    </source>
</evidence>
<dbReference type="PANTHER" id="PTHR35601:SF1">
    <property type="entry name" value="TOXIN RELE"/>
    <property type="match status" value="1"/>
</dbReference>
<evidence type="ECO:0000256" key="1">
    <source>
        <dbReference type="ARBA" id="ARBA00006226"/>
    </source>
</evidence>